<evidence type="ECO:0000313" key="3">
    <source>
        <dbReference type="EMBL" id="EMR67008.1"/>
    </source>
</evidence>
<dbReference type="STRING" id="1287681.M7SR84"/>
<dbReference type="KEGG" id="ela:UCREL1_5990"/>
<feature type="region of interest" description="Disordered" evidence="1">
    <location>
        <begin position="292"/>
        <end position="314"/>
    </location>
</feature>
<dbReference type="AlphaFoldDB" id="M7SR84"/>
<dbReference type="InterPro" id="IPR057678">
    <property type="entry name" value="DUF7918"/>
</dbReference>
<accession>M7SR84</accession>
<evidence type="ECO:0000313" key="4">
    <source>
        <dbReference type="Proteomes" id="UP000012174"/>
    </source>
</evidence>
<dbReference type="HOGENOM" id="CLU_070614_0_0_1"/>
<dbReference type="OrthoDB" id="3364132at2759"/>
<keyword evidence="4" id="KW-1185">Reference proteome</keyword>
<evidence type="ECO:0000259" key="2">
    <source>
        <dbReference type="Pfam" id="PF25534"/>
    </source>
</evidence>
<organism evidence="3 4">
    <name type="scientific">Eutypa lata (strain UCR-EL1)</name>
    <name type="common">Grapevine dieback disease fungus</name>
    <name type="synonym">Eutypa armeniacae</name>
    <dbReference type="NCBI Taxonomy" id="1287681"/>
    <lineage>
        <taxon>Eukaryota</taxon>
        <taxon>Fungi</taxon>
        <taxon>Dikarya</taxon>
        <taxon>Ascomycota</taxon>
        <taxon>Pezizomycotina</taxon>
        <taxon>Sordariomycetes</taxon>
        <taxon>Xylariomycetidae</taxon>
        <taxon>Xylariales</taxon>
        <taxon>Diatrypaceae</taxon>
        <taxon>Eutypa</taxon>
    </lineage>
</organism>
<dbReference type="PANTHER" id="PTHR36223:SF1">
    <property type="entry name" value="TRANSCRIPTION ELONGATION FACTOR EAF N-TERMINAL DOMAIN-CONTAINING PROTEIN"/>
    <property type="match status" value="1"/>
</dbReference>
<dbReference type="Pfam" id="PF25534">
    <property type="entry name" value="DUF7918"/>
    <property type="match status" value="1"/>
</dbReference>
<proteinExistence type="predicted"/>
<dbReference type="Proteomes" id="UP000012174">
    <property type="component" value="Unassembled WGS sequence"/>
</dbReference>
<evidence type="ECO:0000256" key="1">
    <source>
        <dbReference type="SAM" id="MobiDB-lite"/>
    </source>
</evidence>
<protein>
    <recommendedName>
        <fullName evidence="2">DUF7918 domain-containing protein</fullName>
    </recommendedName>
</protein>
<dbReference type="OMA" id="HYMELIT"/>
<name>M7SR84_EUTLA</name>
<gene>
    <name evidence="3" type="ORF">UCREL1_5990</name>
</gene>
<dbReference type="eggNOG" id="ENOG502SAV6">
    <property type="taxonomic scope" value="Eukaryota"/>
</dbReference>
<reference evidence="4" key="1">
    <citation type="journal article" date="2013" name="Genome Announc.">
        <title>Draft genome sequence of the grapevine dieback fungus Eutypa lata UCR-EL1.</title>
        <authorList>
            <person name="Blanco-Ulate B."/>
            <person name="Rolshausen P.E."/>
            <person name="Cantu D."/>
        </authorList>
    </citation>
    <scope>NUCLEOTIDE SEQUENCE [LARGE SCALE GENOMIC DNA]</scope>
    <source>
        <strain evidence="4">UCR-EL1</strain>
    </source>
</reference>
<dbReference type="PANTHER" id="PTHR36223">
    <property type="entry name" value="BETA-LACTAMASE-TYPE TRANSPEPTIDASE FOLD DOMAIN CONTAINING PROTEIN"/>
    <property type="match status" value="1"/>
</dbReference>
<feature type="domain" description="DUF7918" evidence="2">
    <location>
        <begin position="9"/>
        <end position="240"/>
    </location>
</feature>
<sequence length="314" mass="35153">MAILEDVPGIKVTIRVGGVNCTEYDDPDAEDEQTSCSTSSKYIESVDDSEFSIHWEVNSDYAWGPKPYLLDADIYIDGHWLMGSVVSVARLSNIDGKCEVSNFGATRLCPETGSWVVRKPKFSAVKIVEDTDQGRIERDHEVVKELANITVKISRVIDGSFNYSPNNQDTADTSFELAEKSLKGKAISHGTTFSTIGSSTQKPEFAKVRIIPEDDGPIAVFLFKYRSKEALKHELIIPRSPSPEPAVPDDFAILTDAEKDRLARDRFEELKIKRELKTEPVIKREFGDTIDLTQDESPHRPAKRVARCIDLTED</sequence>
<dbReference type="EMBL" id="KB706542">
    <property type="protein sequence ID" value="EMR67008.1"/>
    <property type="molecule type" value="Genomic_DNA"/>
</dbReference>